<evidence type="ECO:0000256" key="9">
    <source>
        <dbReference type="ARBA" id="ARBA00038592"/>
    </source>
</evidence>
<dbReference type="GO" id="GO:0003677">
    <property type="term" value="F:DNA binding"/>
    <property type="evidence" value="ECO:0007669"/>
    <property type="project" value="UniProtKB-KW"/>
</dbReference>
<dbReference type="eggNOG" id="COG1518">
    <property type="taxonomic scope" value="Bacteria"/>
</dbReference>
<evidence type="ECO:0000256" key="6">
    <source>
        <dbReference type="ARBA" id="ARBA00023118"/>
    </source>
</evidence>
<dbReference type="InterPro" id="IPR002729">
    <property type="entry name" value="CRISPR-assoc_Cas1"/>
</dbReference>
<dbReference type="Proteomes" id="UP000007881">
    <property type="component" value="Chromosome"/>
</dbReference>
<evidence type="ECO:0000256" key="4">
    <source>
        <dbReference type="ARBA" id="ARBA00022801"/>
    </source>
</evidence>
<keyword evidence="5 10" id="KW-0460">Magnesium</keyword>
<dbReference type="HOGENOM" id="CLU_052779_1_0_0"/>
<dbReference type="GO" id="GO:0046872">
    <property type="term" value="F:metal ion binding"/>
    <property type="evidence" value="ECO:0007669"/>
    <property type="project" value="UniProtKB-UniRule"/>
</dbReference>
<dbReference type="PANTHER" id="PTHR34353:SF2">
    <property type="entry name" value="CRISPR-ASSOCIATED ENDONUCLEASE CAS1 1"/>
    <property type="match status" value="1"/>
</dbReference>
<dbReference type="STRING" id="1142394.PSMK_06890"/>
<dbReference type="InterPro" id="IPR042211">
    <property type="entry name" value="CRISPR-assoc_Cas1_N"/>
</dbReference>
<dbReference type="EMBL" id="AP012338">
    <property type="protein sequence ID" value="BAM02848.1"/>
    <property type="molecule type" value="Genomic_DNA"/>
</dbReference>
<evidence type="ECO:0000256" key="2">
    <source>
        <dbReference type="ARBA" id="ARBA00022723"/>
    </source>
</evidence>
<sequence length="349" mass="38496">MKRLLNTLFVQTQGAYLRKEGDAVVVRIEKKTALRVPLHQLDGVVTFGQVSASPFLQGACARAGVRFSMLDRRGRFLAAVQGFSPGNVLLRREQYRRADSEEASLLIARPIVAAKIANTRTVLLRAARDHPSADPTPDAGRPTDPAATAQRMADDARLAMTATSLDRLRGVEGESGASYFRAFDGLIRAGGDAFRFEKRSRRPPLNRTNALLSFLYTLLAHDCRSACEAAGLDAAVGFLHRDRPGRPSLALDLMESLRPVLADRLTLSLINRGQVKAGSFEPHASGAVFLTEAGRRTALTAYQERKRDELMHPFIGEKIELGLVPHVQARLLARHLRGDHDAYPDFLWR</sequence>
<proteinExistence type="inferred from homology"/>
<dbReference type="NCBIfam" id="TIGR00287">
    <property type="entry name" value="cas1"/>
    <property type="match status" value="1"/>
</dbReference>
<dbReference type="Pfam" id="PF01867">
    <property type="entry name" value="Cas_Cas1"/>
    <property type="match status" value="1"/>
</dbReference>
<keyword evidence="13" id="KW-1185">Reference proteome</keyword>
<evidence type="ECO:0000256" key="10">
    <source>
        <dbReference type="HAMAP-Rule" id="MF_01470"/>
    </source>
</evidence>
<dbReference type="InterPro" id="IPR019856">
    <property type="entry name" value="CRISPR-assoc_Cas1_DVULG"/>
</dbReference>
<feature type="binding site" evidence="10">
    <location>
        <position position="255"/>
    </location>
    <ligand>
        <name>Mn(2+)</name>
        <dbReference type="ChEBI" id="CHEBI:29035"/>
    </ligand>
</feature>
<evidence type="ECO:0000256" key="1">
    <source>
        <dbReference type="ARBA" id="ARBA00022722"/>
    </source>
</evidence>
<dbReference type="InterPro" id="IPR042206">
    <property type="entry name" value="CRISPR-assoc_Cas1_C"/>
</dbReference>
<keyword evidence="3 10" id="KW-0255">Endonuclease</keyword>
<name>I0IC60_PHYMF</name>
<dbReference type="OrthoDB" id="9803119at2"/>
<protein>
    <recommendedName>
        <fullName evidence="10">CRISPR-associated endonuclease Cas1</fullName>
        <ecNumber evidence="10">3.1.-.-</ecNumber>
    </recommendedName>
</protein>
<keyword evidence="6 10" id="KW-0051">Antiviral defense</keyword>
<keyword evidence="1 10" id="KW-0540">Nuclease</keyword>
<dbReference type="GO" id="GO:0043571">
    <property type="term" value="P:maintenance of CRISPR repeat elements"/>
    <property type="evidence" value="ECO:0007669"/>
    <property type="project" value="UniProtKB-UniRule"/>
</dbReference>
<accession>I0IC60</accession>
<evidence type="ECO:0000256" key="11">
    <source>
        <dbReference type="SAM" id="MobiDB-lite"/>
    </source>
</evidence>
<feature type="region of interest" description="Disordered" evidence="11">
    <location>
        <begin position="129"/>
        <end position="150"/>
    </location>
</feature>
<comment type="cofactor">
    <cofactor evidence="10">
        <name>Mg(2+)</name>
        <dbReference type="ChEBI" id="CHEBI:18420"/>
    </cofactor>
    <cofactor evidence="10">
        <name>Mn(2+)</name>
        <dbReference type="ChEBI" id="CHEBI:29035"/>
    </cofactor>
</comment>
<dbReference type="GO" id="GO:0004520">
    <property type="term" value="F:DNA endonuclease activity"/>
    <property type="evidence" value="ECO:0007669"/>
    <property type="project" value="InterPro"/>
</dbReference>
<feature type="binding site" evidence="10">
    <location>
        <position position="172"/>
    </location>
    <ligand>
        <name>Mn(2+)</name>
        <dbReference type="ChEBI" id="CHEBI:29035"/>
    </ligand>
</feature>
<evidence type="ECO:0000313" key="13">
    <source>
        <dbReference type="Proteomes" id="UP000007881"/>
    </source>
</evidence>
<dbReference type="Gene3D" id="1.20.120.920">
    <property type="entry name" value="CRISPR-associated endonuclease Cas1, C-terminal domain"/>
    <property type="match status" value="1"/>
</dbReference>
<comment type="function">
    <text evidence="10">CRISPR (clustered regularly interspaced short palindromic repeat), is an adaptive immune system that provides protection against mobile genetic elements (viruses, transposable elements and conjugative plasmids). CRISPR clusters contain spacers, sequences complementary to antecedent mobile elements, and target invading nucleic acids. CRISPR clusters are transcribed and processed into CRISPR RNA (crRNA). Acts as a dsDNA endonuclease. Involved in the integration of spacer DNA into the CRISPR cassette.</text>
</comment>
<dbReference type="GO" id="GO:0016787">
    <property type="term" value="F:hydrolase activity"/>
    <property type="evidence" value="ECO:0007669"/>
    <property type="project" value="UniProtKB-KW"/>
</dbReference>
<dbReference type="RefSeq" id="WP_014436068.1">
    <property type="nucleotide sequence ID" value="NC_017080.1"/>
</dbReference>
<keyword evidence="2 10" id="KW-0479">Metal-binding</keyword>
<dbReference type="GO" id="GO:0051607">
    <property type="term" value="P:defense response to virus"/>
    <property type="evidence" value="ECO:0007669"/>
    <property type="project" value="UniProtKB-UniRule"/>
</dbReference>
<keyword evidence="7 10" id="KW-0238">DNA-binding</keyword>
<dbReference type="NCBIfam" id="TIGR03640">
    <property type="entry name" value="cas1_DVULG"/>
    <property type="match status" value="1"/>
</dbReference>
<dbReference type="PANTHER" id="PTHR34353">
    <property type="entry name" value="CRISPR-ASSOCIATED ENDONUCLEASE CAS1 1"/>
    <property type="match status" value="1"/>
</dbReference>
<dbReference type="EC" id="3.1.-.-" evidence="10"/>
<keyword evidence="4 10" id="KW-0378">Hydrolase</keyword>
<reference evidence="12 13" key="1">
    <citation type="submission" date="2012-02" db="EMBL/GenBank/DDBJ databases">
        <title>Complete genome sequence of Phycisphaera mikurensis NBRC 102666.</title>
        <authorList>
            <person name="Ankai A."/>
            <person name="Hosoyama A."/>
            <person name="Terui Y."/>
            <person name="Sekine M."/>
            <person name="Fukai R."/>
            <person name="Kato Y."/>
            <person name="Nakamura S."/>
            <person name="Yamada-Narita S."/>
            <person name="Kawakoshi A."/>
            <person name="Fukunaga Y."/>
            <person name="Yamazaki S."/>
            <person name="Fujita N."/>
        </authorList>
    </citation>
    <scope>NUCLEOTIDE SEQUENCE [LARGE SCALE GENOMIC DNA]</scope>
    <source>
        <strain evidence="13">NBRC 102666 / KCTC 22515 / FYK2301M01</strain>
    </source>
</reference>
<evidence type="ECO:0000256" key="7">
    <source>
        <dbReference type="ARBA" id="ARBA00023125"/>
    </source>
</evidence>
<organism evidence="12 13">
    <name type="scientific">Phycisphaera mikurensis (strain NBRC 102666 / KCTC 22515 / FYK2301M01)</name>
    <dbReference type="NCBI Taxonomy" id="1142394"/>
    <lineage>
        <taxon>Bacteria</taxon>
        <taxon>Pseudomonadati</taxon>
        <taxon>Planctomycetota</taxon>
        <taxon>Phycisphaerae</taxon>
        <taxon>Phycisphaerales</taxon>
        <taxon>Phycisphaeraceae</taxon>
        <taxon>Phycisphaera</taxon>
    </lineage>
</organism>
<evidence type="ECO:0000256" key="8">
    <source>
        <dbReference type="ARBA" id="ARBA00023211"/>
    </source>
</evidence>
<comment type="similarity">
    <text evidence="10">Belongs to the CRISPR-associated endonuclease Cas1 family.</text>
</comment>
<dbReference type="Gene3D" id="3.100.10.20">
    <property type="entry name" value="CRISPR-associated endonuclease Cas1, N-terminal domain"/>
    <property type="match status" value="1"/>
</dbReference>
<dbReference type="KEGG" id="phm:PSMK_06890"/>
<evidence type="ECO:0000313" key="12">
    <source>
        <dbReference type="EMBL" id="BAM02848.1"/>
    </source>
</evidence>
<dbReference type="PATRIC" id="fig|1142394.8.peg.710"/>
<evidence type="ECO:0000256" key="3">
    <source>
        <dbReference type="ARBA" id="ARBA00022759"/>
    </source>
</evidence>
<evidence type="ECO:0000256" key="5">
    <source>
        <dbReference type="ARBA" id="ARBA00022842"/>
    </source>
</evidence>
<feature type="binding site" evidence="10">
    <location>
        <position position="240"/>
    </location>
    <ligand>
        <name>Mn(2+)</name>
        <dbReference type="ChEBI" id="CHEBI:29035"/>
    </ligand>
</feature>
<dbReference type="InterPro" id="IPR050646">
    <property type="entry name" value="Cas1"/>
</dbReference>
<dbReference type="AlphaFoldDB" id="I0IC60"/>
<keyword evidence="8 10" id="KW-0464">Manganese</keyword>
<comment type="subunit">
    <text evidence="9 10">Homodimer, forms a heterotetramer with a Cas2 homodimer.</text>
</comment>
<gene>
    <name evidence="10" type="primary">cas1</name>
    <name evidence="12" type="ordered locus">PSMK_06890</name>
</gene>
<dbReference type="HAMAP" id="MF_01470">
    <property type="entry name" value="Cas1"/>
    <property type="match status" value="1"/>
</dbReference>